<gene>
    <name evidence="8" type="ORF">HQ394_12220</name>
</gene>
<dbReference type="InterPro" id="IPR036388">
    <property type="entry name" value="WH-like_DNA-bd_sf"/>
</dbReference>
<name>A0A7H1N2L7_9PROT</name>
<keyword evidence="2" id="KW-0805">Transcription regulation</keyword>
<dbReference type="PANTHER" id="PTHR43133:SF8">
    <property type="entry name" value="RNA POLYMERASE SIGMA FACTOR HI_1459-RELATED"/>
    <property type="match status" value="1"/>
</dbReference>
<keyword evidence="5" id="KW-0804">Transcription</keyword>
<evidence type="ECO:0000259" key="6">
    <source>
        <dbReference type="Pfam" id="PF04542"/>
    </source>
</evidence>
<dbReference type="PANTHER" id="PTHR43133">
    <property type="entry name" value="RNA POLYMERASE ECF-TYPE SIGMA FACTO"/>
    <property type="match status" value="1"/>
</dbReference>
<dbReference type="InterPro" id="IPR013324">
    <property type="entry name" value="RNA_pol_sigma_r3/r4-like"/>
</dbReference>
<dbReference type="InterPro" id="IPR039425">
    <property type="entry name" value="RNA_pol_sigma-70-like"/>
</dbReference>
<organism evidence="8 9">
    <name type="scientific">Defluviicoccus vanus</name>
    <dbReference type="NCBI Taxonomy" id="111831"/>
    <lineage>
        <taxon>Bacteria</taxon>
        <taxon>Pseudomonadati</taxon>
        <taxon>Pseudomonadota</taxon>
        <taxon>Alphaproteobacteria</taxon>
        <taxon>Rhodospirillales</taxon>
        <taxon>Rhodospirillaceae</taxon>
        <taxon>Defluviicoccus</taxon>
    </lineage>
</organism>
<feature type="domain" description="RNA polymerase sigma factor 70 region 4 type 2" evidence="7">
    <location>
        <begin position="122"/>
        <end position="173"/>
    </location>
</feature>
<dbReference type="Pfam" id="PF04542">
    <property type="entry name" value="Sigma70_r2"/>
    <property type="match status" value="1"/>
</dbReference>
<proteinExistence type="inferred from homology"/>
<dbReference type="RefSeq" id="WP_190260464.1">
    <property type="nucleotide sequence ID" value="NZ_CP053923.1"/>
</dbReference>
<evidence type="ECO:0000313" key="9">
    <source>
        <dbReference type="Proteomes" id="UP000516369"/>
    </source>
</evidence>
<evidence type="ECO:0000313" key="8">
    <source>
        <dbReference type="EMBL" id="QNT69953.1"/>
    </source>
</evidence>
<dbReference type="NCBIfam" id="TIGR02937">
    <property type="entry name" value="sigma70-ECF"/>
    <property type="match status" value="1"/>
</dbReference>
<dbReference type="CDD" id="cd06171">
    <property type="entry name" value="Sigma70_r4"/>
    <property type="match status" value="1"/>
</dbReference>
<evidence type="ECO:0000256" key="4">
    <source>
        <dbReference type="ARBA" id="ARBA00023125"/>
    </source>
</evidence>
<dbReference type="InterPro" id="IPR013249">
    <property type="entry name" value="RNA_pol_sigma70_r4_t2"/>
</dbReference>
<feature type="domain" description="RNA polymerase sigma-70 region 2" evidence="6">
    <location>
        <begin position="25"/>
        <end position="93"/>
    </location>
</feature>
<dbReference type="InterPro" id="IPR014284">
    <property type="entry name" value="RNA_pol_sigma-70_dom"/>
</dbReference>
<comment type="similarity">
    <text evidence="1">Belongs to the sigma-70 factor family. ECF subfamily.</text>
</comment>
<evidence type="ECO:0000256" key="5">
    <source>
        <dbReference type="ARBA" id="ARBA00023163"/>
    </source>
</evidence>
<dbReference type="Gene3D" id="1.10.1740.10">
    <property type="match status" value="1"/>
</dbReference>
<dbReference type="SUPFAM" id="SSF88659">
    <property type="entry name" value="Sigma3 and sigma4 domains of RNA polymerase sigma factors"/>
    <property type="match status" value="1"/>
</dbReference>
<keyword evidence="3" id="KW-0731">Sigma factor</keyword>
<evidence type="ECO:0000256" key="1">
    <source>
        <dbReference type="ARBA" id="ARBA00010641"/>
    </source>
</evidence>
<dbReference type="NCBIfam" id="NF004113">
    <property type="entry name" value="PRK05602.1"/>
    <property type="match status" value="1"/>
</dbReference>
<dbReference type="Pfam" id="PF08281">
    <property type="entry name" value="Sigma70_r4_2"/>
    <property type="match status" value="1"/>
</dbReference>
<dbReference type="AlphaFoldDB" id="A0A7H1N2L7"/>
<dbReference type="InterPro" id="IPR013325">
    <property type="entry name" value="RNA_pol_sigma_r2"/>
</dbReference>
<keyword evidence="4" id="KW-0238">DNA-binding</keyword>
<dbReference type="InterPro" id="IPR007627">
    <property type="entry name" value="RNA_pol_sigma70_r2"/>
</dbReference>
<reference evidence="8 9" key="1">
    <citation type="submission" date="2020-05" db="EMBL/GenBank/DDBJ databases">
        <title>Complete closed genome sequence of Defluviicoccus vanus.</title>
        <authorList>
            <person name="Bessarab I."/>
            <person name="Arumugam K."/>
            <person name="Maszenan A.M."/>
            <person name="Seviour R.J."/>
            <person name="Williams R.B."/>
        </authorList>
    </citation>
    <scope>NUCLEOTIDE SEQUENCE [LARGE SCALE GENOMIC DNA]</scope>
    <source>
        <strain evidence="8 9">Ben 114</strain>
    </source>
</reference>
<dbReference type="EMBL" id="CP053923">
    <property type="protein sequence ID" value="QNT69953.1"/>
    <property type="molecule type" value="Genomic_DNA"/>
</dbReference>
<dbReference type="SUPFAM" id="SSF88946">
    <property type="entry name" value="Sigma2 domain of RNA polymerase sigma factors"/>
    <property type="match status" value="1"/>
</dbReference>
<evidence type="ECO:0000256" key="2">
    <source>
        <dbReference type="ARBA" id="ARBA00023015"/>
    </source>
</evidence>
<dbReference type="GO" id="GO:0016987">
    <property type="term" value="F:sigma factor activity"/>
    <property type="evidence" value="ECO:0007669"/>
    <property type="project" value="UniProtKB-KW"/>
</dbReference>
<dbReference type="Proteomes" id="UP000516369">
    <property type="component" value="Chromosome"/>
</dbReference>
<dbReference type="GO" id="GO:0006352">
    <property type="term" value="P:DNA-templated transcription initiation"/>
    <property type="evidence" value="ECO:0007669"/>
    <property type="project" value="InterPro"/>
</dbReference>
<keyword evidence="9" id="KW-1185">Reference proteome</keyword>
<evidence type="ECO:0000259" key="7">
    <source>
        <dbReference type="Pfam" id="PF08281"/>
    </source>
</evidence>
<dbReference type="GO" id="GO:0003677">
    <property type="term" value="F:DNA binding"/>
    <property type="evidence" value="ECO:0007669"/>
    <property type="project" value="UniProtKB-KW"/>
</dbReference>
<protein>
    <submittedName>
        <fullName evidence="8">RNA polymerase sigma factor</fullName>
    </submittedName>
</protein>
<dbReference type="Gene3D" id="1.10.10.10">
    <property type="entry name" value="Winged helix-like DNA-binding domain superfamily/Winged helix DNA-binding domain"/>
    <property type="match status" value="1"/>
</dbReference>
<sequence length="189" mass="20415">MGDDPSDDSLLGAVAAGDKRALEVLMARHVAGVLALAQRMTGSADDADEVAQEAFLRVWKSAYRWQPEGTARFSTWLYRVVVNLCLDRRRKKSMLPLEDALEAVDMAPCGLDVLASREGSVLVAAALAELPPRQRAAVCLYYFAGKSAPEAAQVLSLSASAMESLLVRGRRALKKKLMGRGINKLGDVL</sequence>
<accession>A0A7H1N2L7</accession>
<dbReference type="KEGG" id="dvn:HQ394_12220"/>
<evidence type="ECO:0000256" key="3">
    <source>
        <dbReference type="ARBA" id="ARBA00023082"/>
    </source>
</evidence>